<dbReference type="InterPro" id="IPR012341">
    <property type="entry name" value="6hp_glycosidase-like_sf"/>
</dbReference>
<gene>
    <name evidence="1" type="primary">ydaJ</name>
    <name evidence="1" type="ORF">GCM10010969_08870</name>
</gene>
<dbReference type="SUPFAM" id="SSF48208">
    <property type="entry name" value="Six-hairpin glycosidases"/>
    <property type="match status" value="1"/>
</dbReference>
<evidence type="ECO:0000313" key="2">
    <source>
        <dbReference type="Proteomes" id="UP000606653"/>
    </source>
</evidence>
<protein>
    <submittedName>
        <fullName evidence="1">Lipoprotein YdaJ</fullName>
    </submittedName>
</protein>
<name>A0ABQ2KVT1_9BACL</name>
<reference evidence="2" key="1">
    <citation type="journal article" date="2019" name="Int. J. Syst. Evol. Microbiol.">
        <title>The Global Catalogue of Microorganisms (GCM) 10K type strain sequencing project: providing services to taxonomists for standard genome sequencing and annotation.</title>
        <authorList>
            <consortium name="The Broad Institute Genomics Platform"/>
            <consortium name="The Broad Institute Genome Sequencing Center for Infectious Disease"/>
            <person name="Wu L."/>
            <person name="Ma J."/>
        </authorList>
    </citation>
    <scope>NUCLEOTIDE SEQUENCE [LARGE SCALE GENOMIC DNA]</scope>
    <source>
        <strain evidence="2">CGMCC 1.6964</strain>
    </source>
</reference>
<accession>A0ABQ2KVT1</accession>
<keyword evidence="2" id="KW-1185">Reference proteome</keyword>
<comment type="caution">
    <text evidence="1">The sequence shown here is derived from an EMBL/GenBank/DDBJ whole genome shotgun (WGS) entry which is preliminary data.</text>
</comment>
<dbReference type="EMBL" id="BMLN01000002">
    <property type="protein sequence ID" value="GGN94278.1"/>
    <property type="molecule type" value="Genomic_DNA"/>
</dbReference>
<organism evidence="1 2">
    <name type="scientific">Saccharibacillus kuerlensis</name>
    <dbReference type="NCBI Taxonomy" id="459527"/>
    <lineage>
        <taxon>Bacteria</taxon>
        <taxon>Bacillati</taxon>
        <taxon>Bacillota</taxon>
        <taxon>Bacilli</taxon>
        <taxon>Bacillales</taxon>
        <taxon>Paenibacillaceae</taxon>
        <taxon>Saccharibacillus</taxon>
    </lineage>
</organism>
<sequence>MFLKKRTKSTCVLIASIFVVVATICGGWELLRQRYVSPTQDFIASHMMNPNHTIATYLKPSVSQNPDIVAGKEALLESVGLWMAYNLKQNNQTEFDKNLNTLQSFFTAPEHYWYWKLEPDGTSQVTTNALGDDLRLLNVLLHAYDVWGNEAYLKEARLISQTLQQETAVNGYLVDYHNFADGTSAATLNLAYIDIEAFERMNFYELMDDATLQRYTSLLKSLPQDSVFYPQRYNVKTGQYESVEEVNMTEQLIAAIHVHEAGQMPTKLLDFLRQQYEQQGKIVGRYDRSSLKGTVPYESPSVYALAAMLFMDSNDSKWAGKMIERMLQFRDQDSRYPGGYVFGGDTHAFDNLFPLLAEQQWKTDKRNR</sequence>
<dbReference type="InterPro" id="IPR008928">
    <property type="entry name" value="6-hairpin_glycosidase_sf"/>
</dbReference>
<dbReference type="Gene3D" id="1.50.10.10">
    <property type="match status" value="1"/>
</dbReference>
<evidence type="ECO:0000313" key="1">
    <source>
        <dbReference type="EMBL" id="GGN94278.1"/>
    </source>
</evidence>
<dbReference type="Proteomes" id="UP000606653">
    <property type="component" value="Unassembled WGS sequence"/>
</dbReference>
<proteinExistence type="predicted"/>
<keyword evidence="1" id="KW-0449">Lipoprotein</keyword>